<dbReference type="Pfam" id="PF19419">
    <property type="entry name" value="DUF5983"/>
    <property type="match status" value="1"/>
</dbReference>
<feature type="domain" description="DUF5983" evidence="1">
    <location>
        <begin position="5"/>
        <end position="106"/>
    </location>
</feature>
<organism evidence="2 3">
    <name type="scientific">SAR324 cluster bacterium</name>
    <dbReference type="NCBI Taxonomy" id="2024889"/>
    <lineage>
        <taxon>Bacteria</taxon>
        <taxon>Deltaproteobacteria</taxon>
        <taxon>SAR324 cluster</taxon>
    </lineage>
</organism>
<name>A0A2A4T9D0_9DELT</name>
<sequence>MKDLIELSTTCITEEDNKILDGMAMYHADTFFIPPVRMYSNYGYGYIIGSLDSSELEEEIDQLREQGFSEDGFIAVMRYAFENKAKLVQLDCDIDNWPDKLKNHDW</sequence>
<reference evidence="3" key="1">
    <citation type="submission" date="2017-08" db="EMBL/GenBank/DDBJ databases">
        <title>A dynamic microbial community with high functional redundancy inhabits the cold, oxic subseafloor aquifer.</title>
        <authorList>
            <person name="Tully B.J."/>
            <person name="Wheat C.G."/>
            <person name="Glazer B.T."/>
            <person name="Huber J.A."/>
        </authorList>
    </citation>
    <scope>NUCLEOTIDE SEQUENCE [LARGE SCALE GENOMIC DNA]</scope>
</reference>
<evidence type="ECO:0000259" key="1">
    <source>
        <dbReference type="Pfam" id="PF19419"/>
    </source>
</evidence>
<evidence type="ECO:0000313" key="2">
    <source>
        <dbReference type="EMBL" id="PCI30138.1"/>
    </source>
</evidence>
<dbReference type="InterPro" id="IPR046025">
    <property type="entry name" value="DUF5983"/>
</dbReference>
<protein>
    <recommendedName>
        <fullName evidence="1">DUF5983 domain-containing protein</fullName>
    </recommendedName>
</protein>
<dbReference type="AlphaFoldDB" id="A0A2A4T9D0"/>
<accession>A0A2A4T9D0</accession>
<proteinExistence type="predicted"/>
<comment type="caution">
    <text evidence="2">The sequence shown here is derived from an EMBL/GenBank/DDBJ whole genome shotgun (WGS) entry which is preliminary data.</text>
</comment>
<gene>
    <name evidence="2" type="ORF">COB67_02305</name>
</gene>
<dbReference type="EMBL" id="NVSR01000007">
    <property type="protein sequence ID" value="PCI30138.1"/>
    <property type="molecule type" value="Genomic_DNA"/>
</dbReference>
<dbReference type="Proteomes" id="UP000218113">
    <property type="component" value="Unassembled WGS sequence"/>
</dbReference>
<evidence type="ECO:0000313" key="3">
    <source>
        <dbReference type="Proteomes" id="UP000218113"/>
    </source>
</evidence>